<comment type="similarity">
    <text evidence="1">Belongs to the alkB family.</text>
</comment>
<dbReference type="GO" id="GO:0016491">
    <property type="term" value="F:oxidoreductase activity"/>
    <property type="evidence" value="ECO:0007669"/>
    <property type="project" value="TreeGrafter"/>
</dbReference>
<dbReference type="Proteomes" id="UP000236333">
    <property type="component" value="Unassembled WGS sequence"/>
</dbReference>
<dbReference type="InterPro" id="IPR032857">
    <property type="entry name" value="ALKBH4"/>
</dbReference>
<evidence type="ECO:0000256" key="1">
    <source>
        <dbReference type="ARBA" id="ARBA00007879"/>
    </source>
</evidence>
<organism evidence="2 3">
    <name type="scientific">Tetrabaena socialis</name>
    <dbReference type="NCBI Taxonomy" id="47790"/>
    <lineage>
        <taxon>Eukaryota</taxon>
        <taxon>Viridiplantae</taxon>
        <taxon>Chlorophyta</taxon>
        <taxon>core chlorophytes</taxon>
        <taxon>Chlorophyceae</taxon>
        <taxon>CS clade</taxon>
        <taxon>Chlamydomonadales</taxon>
        <taxon>Tetrabaenaceae</taxon>
        <taxon>Tetrabaena</taxon>
    </lineage>
</organism>
<evidence type="ECO:0000313" key="2">
    <source>
        <dbReference type="EMBL" id="PNH07326.1"/>
    </source>
</evidence>
<keyword evidence="3" id="KW-1185">Reference proteome</keyword>
<dbReference type="InterPro" id="IPR037151">
    <property type="entry name" value="AlkB-like_sf"/>
</dbReference>
<dbReference type="PANTHER" id="PTHR12463:SF1">
    <property type="entry name" value="2-OXOGLUTARATE AND FE-DEPENDENT OXYGENASE FAMILY PROTEIN"/>
    <property type="match status" value="1"/>
</dbReference>
<dbReference type="EMBL" id="PGGS01000186">
    <property type="protein sequence ID" value="PNH07326.1"/>
    <property type="molecule type" value="Genomic_DNA"/>
</dbReference>
<evidence type="ECO:0008006" key="4">
    <source>
        <dbReference type="Google" id="ProtNLM"/>
    </source>
</evidence>
<reference evidence="2 3" key="1">
    <citation type="journal article" date="2017" name="Mol. Biol. Evol.">
        <title>The 4-celled Tetrabaena socialis nuclear genome reveals the essential components for genetic control of cell number at the origin of multicellularity in the volvocine lineage.</title>
        <authorList>
            <person name="Featherston J."/>
            <person name="Arakaki Y."/>
            <person name="Hanschen E.R."/>
            <person name="Ferris P.J."/>
            <person name="Michod R.E."/>
            <person name="Olson B.J.S.C."/>
            <person name="Nozaki H."/>
            <person name="Durand P.M."/>
        </authorList>
    </citation>
    <scope>NUCLEOTIDE SEQUENCE [LARGE SCALE GENOMIC DNA]</scope>
    <source>
        <strain evidence="2 3">NIES-571</strain>
    </source>
</reference>
<sequence>MTFGRQGAAGAREGERQVLVPLAPRTLQILTRTARYSWTHAIAAEDVLDERRVSITFRHSPLRPYTSGASD</sequence>
<proteinExistence type="inferred from homology"/>
<name>A0A2J8A485_9CHLO</name>
<evidence type="ECO:0000313" key="3">
    <source>
        <dbReference type="Proteomes" id="UP000236333"/>
    </source>
</evidence>
<comment type="caution">
    <text evidence="2">The sequence shown here is derived from an EMBL/GenBank/DDBJ whole genome shotgun (WGS) entry which is preliminary data.</text>
</comment>
<dbReference type="GO" id="GO:0032451">
    <property type="term" value="F:demethylase activity"/>
    <property type="evidence" value="ECO:0007669"/>
    <property type="project" value="TreeGrafter"/>
</dbReference>
<protein>
    <recommendedName>
        <fullName evidence="4">Alpha-ketoglutarate-dependent dioxygenase AlkB-like domain-containing protein</fullName>
    </recommendedName>
</protein>
<accession>A0A2J8A485</accession>
<dbReference type="SUPFAM" id="SSF51197">
    <property type="entry name" value="Clavaminate synthase-like"/>
    <property type="match status" value="1"/>
</dbReference>
<gene>
    <name evidence="2" type="ORF">TSOC_006221</name>
</gene>
<dbReference type="AlphaFoldDB" id="A0A2J8A485"/>
<dbReference type="Gene3D" id="2.60.120.590">
    <property type="entry name" value="Alpha-ketoglutarate-dependent dioxygenase AlkB-like"/>
    <property type="match status" value="1"/>
</dbReference>
<dbReference type="GO" id="GO:0070988">
    <property type="term" value="P:demethylation"/>
    <property type="evidence" value="ECO:0007669"/>
    <property type="project" value="InterPro"/>
</dbReference>
<dbReference type="PANTHER" id="PTHR12463">
    <property type="entry name" value="OXYGENASE-RELATED"/>
    <property type="match status" value="1"/>
</dbReference>
<dbReference type="OrthoDB" id="271595at2759"/>